<feature type="chain" id="PRO_5030796759" description="Lipoprotein" evidence="2">
    <location>
        <begin position="27"/>
        <end position="193"/>
    </location>
</feature>
<sequence>MNPPRTRRPARLASALVGVVAATALAGCSATNPITTIGDYEASDGLGVTLGDVRAVNLLVVTEEEGGLGTLAGALANGGTEDVTVTLQLAGAEPVDVEVPAERTVLMGATGAPERYLLAEVTTEAVEGRPGGTTTLSLATDAAGDVSVAIPVVDGTLPEYADLVPTAEPTPEPTEEPTAAPTEEPAPTAEPTS</sequence>
<dbReference type="AlphaFoldDB" id="A0A7Y9FGZ8"/>
<dbReference type="PROSITE" id="PS51257">
    <property type="entry name" value="PROKAR_LIPOPROTEIN"/>
    <property type="match status" value="1"/>
</dbReference>
<dbReference type="EMBL" id="BONN01000003">
    <property type="protein sequence ID" value="GIG32054.1"/>
    <property type="molecule type" value="Genomic_DNA"/>
</dbReference>
<feature type="region of interest" description="Disordered" evidence="1">
    <location>
        <begin position="162"/>
        <end position="193"/>
    </location>
</feature>
<reference evidence="4 5" key="1">
    <citation type="submission" date="2020-07" db="EMBL/GenBank/DDBJ databases">
        <title>Sequencing the genomes of 1000 actinobacteria strains.</title>
        <authorList>
            <person name="Klenk H.-P."/>
        </authorList>
    </citation>
    <scope>NUCLEOTIDE SEQUENCE [LARGE SCALE GENOMIC DNA]</scope>
    <source>
        <strain evidence="4 5">DSM 24482</strain>
    </source>
</reference>
<organism evidence="4 5">
    <name type="scientific">Cellulomonas oligotrophica</name>
    <dbReference type="NCBI Taxonomy" id="931536"/>
    <lineage>
        <taxon>Bacteria</taxon>
        <taxon>Bacillati</taxon>
        <taxon>Actinomycetota</taxon>
        <taxon>Actinomycetes</taxon>
        <taxon>Micrococcales</taxon>
        <taxon>Cellulomonadaceae</taxon>
        <taxon>Cellulomonas</taxon>
    </lineage>
</organism>
<feature type="signal peptide" evidence="2">
    <location>
        <begin position="1"/>
        <end position="26"/>
    </location>
</feature>
<dbReference type="EMBL" id="JACCBK010000001">
    <property type="protein sequence ID" value="NYD87160.1"/>
    <property type="molecule type" value="Genomic_DNA"/>
</dbReference>
<gene>
    <name evidence="4" type="ORF">BKA21_002709</name>
    <name evidence="3" type="ORF">Col01nite_12130</name>
</gene>
<evidence type="ECO:0000256" key="2">
    <source>
        <dbReference type="SAM" id="SignalP"/>
    </source>
</evidence>
<evidence type="ECO:0000313" key="4">
    <source>
        <dbReference type="EMBL" id="NYD87160.1"/>
    </source>
</evidence>
<keyword evidence="6" id="KW-1185">Reference proteome</keyword>
<dbReference type="Proteomes" id="UP000577956">
    <property type="component" value="Unassembled WGS sequence"/>
</dbReference>
<evidence type="ECO:0000313" key="5">
    <source>
        <dbReference type="Proteomes" id="UP000577956"/>
    </source>
</evidence>
<evidence type="ECO:0000313" key="3">
    <source>
        <dbReference type="EMBL" id="GIG32054.1"/>
    </source>
</evidence>
<reference evidence="3 6" key="2">
    <citation type="submission" date="2021-01" db="EMBL/GenBank/DDBJ databases">
        <title>Whole genome shotgun sequence of Cellulomonas oligotrophica NBRC 109435.</title>
        <authorList>
            <person name="Komaki H."/>
            <person name="Tamura T."/>
        </authorList>
    </citation>
    <scope>NUCLEOTIDE SEQUENCE [LARGE SCALE GENOMIC DNA]</scope>
    <source>
        <strain evidence="3 6">NBRC 109435</strain>
    </source>
</reference>
<keyword evidence="2" id="KW-0732">Signal</keyword>
<protein>
    <recommendedName>
        <fullName evidence="7">Lipoprotein</fullName>
    </recommendedName>
</protein>
<dbReference type="Proteomes" id="UP000618382">
    <property type="component" value="Unassembled WGS sequence"/>
</dbReference>
<feature type="compositionally biased region" description="Low complexity" evidence="1">
    <location>
        <begin position="176"/>
        <end position="193"/>
    </location>
</feature>
<dbReference type="RefSeq" id="WP_140459610.1">
    <property type="nucleotide sequence ID" value="NZ_BAABFI010000009.1"/>
</dbReference>
<evidence type="ECO:0000313" key="6">
    <source>
        <dbReference type="Proteomes" id="UP000618382"/>
    </source>
</evidence>
<evidence type="ECO:0008006" key="7">
    <source>
        <dbReference type="Google" id="ProtNLM"/>
    </source>
</evidence>
<evidence type="ECO:0000256" key="1">
    <source>
        <dbReference type="SAM" id="MobiDB-lite"/>
    </source>
</evidence>
<name>A0A7Y9FGZ8_9CELL</name>
<comment type="caution">
    <text evidence="4">The sequence shown here is derived from an EMBL/GenBank/DDBJ whole genome shotgun (WGS) entry which is preliminary data.</text>
</comment>
<accession>A0A7Y9FGZ8</accession>
<proteinExistence type="predicted"/>